<dbReference type="GO" id="GO:0046872">
    <property type="term" value="F:metal ion binding"/>
    <property type="evidence" value="ECO:0007669"/>
    <property type="project" value="UniProtKB-KW"/>
</dbReference>
<dbReference type="InterPro" id="IPR036866">
    <property type="entry name" value="RibonucZ/Hydroxyglut_hydro"/>
</dbReference>
<dbReference type="CDD" id="cd16281">
    <property type="entry name" value="metallo-hydrolase-like_MBL-fold"/>
    <property type="match status" value="1"/>
</dbReference>
<dbReference type="InterPro" id="IPR051013">
    <property type="entry name" value="MBL_superfamily_lactonases"/>
</dbReference>
<reference evidence="6 7" key="1">
    <citation type="submission" date="2018-06" db="EMBL/GenBank/DDBJ databases">
        <title>Genomic Encyclopedia of Archaeal and Bacterial Type Strains, Phase II (KMG-II): from individual species to whole genera.</title>
        <authorList>
            <person name="Goeker M."/>
        </authorList>
    </citation>
    <scope>NUCLEOTIDE SEQUENCE [LARGE SCALE GENOMIC DNA]</scope>
    <source>
        <strain evidence="6 7">DSM 21851</strain>
    </source>
</reference>
<organism evidence="6 7">
    <name type="scientific">Larkinella arboricola</name>
    <dbReference type="NCBI Taxonomy" id="643671"/>
    <lineage>
        <taxon>Bacteria</taxon>
        <taxon>Pseudomonadati</taxon>
        <taxon>Bacteroidota</taxon>
        <taxon>Cytophagia</taxon>
        <taxon>Cytophagales</taxon>
        <taxon>Spirosomataceae</taxon>
        <taxon>Larkinella</taxon>
    </lineage>
</organism>
<evidence type="ECO:0000256" key="3">
    <source>
        <dbReference type="ARBA" id="ARBA00022801"/>
    </source>
</evidence>
<evidence type="ECO:0000259" key="5">
    <source>
        <dbReference type="SMART" id="SM00849"/>
    </source>
</evidence>
<dbReference type="AlphaFoldDB" id="A0A327WQZ2"/>
<dbReference type="SUPFAM" id="SSF56281">
    <property type="entry name" value="Metallo-hydrolase/oxidoreductase"/>
    <property type="match status" value="1"/>
</dbReference>
<dbReference type="PANTHER" id="PTHR42978:SF6">
    <property type="entry name" value="QUORUM-QUENCHING LACTONASE YTNP-RELATED"/>
    <property type="match status" value="1"/>
</dbReference>
<name>A0A327WQZ2_LARAB</name>
<dbReference type="Proteomes" id="UP000248790">
    <property type="component" value="Unassembled WGS sequence"/>
</dbReference>
<dbReference type="Pfam" id="PF00753">
    <property type="entry name" value="Lactamase_B"/>
    <property type="match status" value="1"/>
</dbReference>
<evidence type="ECO:0000256" key="2">
    <source>
        <dbReference type="ARBA" id="ARBA00022723"/>
    </source>
</evidence>
<dbReference type="SMART" id="SM00849">
    <property type="entry name" value="Lactamase_B"/>
    <property type="match status" value="1"/>
</dbReference>
<keyword evidence="4" id="KW-0862">Zinc</keyword>
<dbReference type="Gene3D" id="3.60.15.10">
    <property type="entry name" value="Ribonuclease Z/Hydroxyacylglutathione hydrolase-like"/>
    <property type="match status" value="1"/>
</dbReference>
<proteinExistence type="inferred from homology"/>
<keyword evidence="3 6" id="KW-0378">Hydrolase</keyword>
<keyword evidence="2" id="KW-0479">Metal-binding</keyword>
<gene>
    <name evidence="6" type="ORF">LX87_04296</name>
</gene>
<dbReference type="PANTHER" id="PTHR42978">
    <property type="entry name" value="QUORUM-QUENCHING LACTONASE YTNP-RELATED-RELATED"/>
    <property type="match status" value="1"/>
</dbReference>
<feature type="domain" description="Metallo-beta-lactamase" evidence="5">
    <location>
        <begin position="43"/>
        <end position="251"/>
    </location>
</feature>
<evidence type="ECO:0000313" key="6">
    <source>
        <dbReference type="EMBL" id="RAJ94409.1"/>
    </source>
</evidence>
<dbReference type="EMBL" id="QLMC01000005">
    <property type="protein sequence ID" value="RAJ94409.1"/>
    <property type="molecule type" value="Genomic_DNA"/>
</dbReference>
<sequence>MMTLKTIDTGFFKLDGGAMFGVVPKALWNKQNPADDANRCTWAMRCLLVENGQQLLLIDTGLGDKQDDRFFSHYDPHGEASLLKSIRQAGYSEKDITDVLLTHLHFDHVGGAVRRAGEQLLATFPAATYWSHSQHWQWAVNPNPREKASFLKENIQPLQESGQLQFVDQQTFPFPDIELLPVDGHTEKMTLPIIRVGSQTVAYVADLLPSAAHIPLPWVMSYDVRPLLTMQEKAQLLQQAADENWILVFEHDPLIEAATVEATEKGIRVRDKGTLVSFLE</sequence>
<keyword evidence="7" id="KW-1185">Reference proteome</keyword>
<comment type="similarity">
    <text evidence="1">Belongs to the metallo-beta-lactamase superfamily.</text>
</comment>
<evidence type="ECO:0000256" key="1">
    <source>
        <dbReference type="ARBA" id="ARBA00007749"/>
    </source>
</evidence>
<dbReference type="GO" id="GO:0016787">
    <property type="term" value="F:hydrolase activity"/>
    <property type="evidence" value="ECO:0007669"/>
    <property type="project" value="UniProtKB-KW"/>
</dbReference>
<protein>
    <submittedName>
        <fullName evidence="6">Glyoxylase-like metal-dependent hydrolase (Beta-lactamase superfamily II)</fullName>
    </submittedName>
</protein>
<evidence type="ECO:0000313" key="7">
    <source>
        <dbReference type="Proteomes" id="UP000248790"/>
    </source>
</evidence>
<comment type="caution">
    <text evidence="6">The sequence shown here is derived from an EMBL/GenBank/DDBJ whole genome shotgun (WGS) entry which is preliminary data.</text>
</comment>
<accession>A0A327WQZ2</accession>
<evidence type="ECO:0000256" key="4">
    <source>
        <dbReference type="ARBA" id="ARBA00022833"/>
    </source>
</evidence>
<dbReference type="InterPro" id="IPR001279">
    <property type="entry name" value="Metallo-B-lactamas"/>
</dbReference>